<gene>
    <name evidence="2" type="ORF">GCM10011282_04140</name>
</gene>
<proteinExistence type="predicted"/>
<feature type="domain" description="DUF4376" evidence="1">
    <location>
        <begin position="82"/>
        <end position="194"/>
    </location>
</feature>
<sequence>MKHYLIESSSQLAIWCGDDAPILSESFAQCGDELFLCYSSSNSYVLQASEIANFAQRKYKVQGGVLIVDPAWVEPVIDLAPLKAAKNKQINEWRLHANETSFTYEGHHIAADLMSKIDIIVTNGEITNQGAMPVNWVGGWKTMVNSVYVEIPDVDTWKQFHSALFNQGLTNFTHAQMLKAQLEAATTEAQINAITW</sequence>
<organism evidence="2 3">
    <name type="scientific">Undibacterium macrobrachii</name>
    <dbReference type="NCBI Taxonomy" id="1119058"/>
    <lineage>
        <taxon>Bacteria</taxon>
        <taxon>Pseudomonadati</taxon>
        <taxon>Pseudomonadota</taxon>
        <taxon>Betaproteobacteria</taxon>
        <taxon>Burkholderiales</taxon>
        <taxon>Oxalobacteraceae</taxon>
        <taxon>Undibacterium</taxon>
    </lineage>
</organism>
<reference evidence="3" key="1">
    <citation type="journal article" date="2019" name="Int. J. Syst. Evol. Microbiol.">
        <title>The Global Catalogue of Microorganisms (GCM) 10K type strain sequencing project: providing services to taxonomists for standard genome sequencing and annotation.</title>
        <authorList>
            <consortium name="The Broad Institute Genomics Platform"/>
            <consortium name="The Broad Institute Genome Sequencing Center for Infectious Disease"/>
            <person name="Wu L."/>
            <person name="Ma J."/>
        </authorList>
    </citation>
    <scope>NUCLEOTIDE SEQUENCE [LARGE SCALE GENOMIC DNA]</scope>
    <source>
        <strain evidence="3">KCTC 23916</strain>
    </source>
</reference>
<dbReference type="Proteomes" id="UP000620127">
    <property type="component" value="Unassembled WGS sequence"/>
</dbReference>
<keyword evidence="3" id="KW-1185">Reference proteome</keyword>
<evidence type="ECO:0000259" key="1">
    <source>
        <dbReference type="Pfam" id="PF14301"/>
    </source>
</evidence>
<protein>
    <recommendedName>
        <fullName evidence="1">DUF4376 domain-containing protein</fullName>
    </recommendedName>
</protein>
<evidence type="ECO:0000313" key="2">
    <source>
        <dbReference type="EMBL" id="GGX01392.1"/>
    </source>
</evidence>
<dbReference type="Pfam" id="PF14301">
    <property type="entry name" value="DUF4376"/>
    <property type="match status" value="1"/>
</dbReference>
<name>A0ABQ2X662_9BURK</name>
<dbReference type="EMBL" id="BMYT01000001">
    <property type="protein sequence ID" value="GGX01392.1"/>
    <property type="molecule type" value="Genomic_DNA"/>
</dbReference>
<dbReference type="InterPro" id="IPR025484">
    <property type="entry name" value="DUF4376"/>
</dbReference>
<comment type="caution">
    <text evidence="2">The sequence shown here is derived from an EMBL/GenBank/DDBJ whole genome shotgun (WGS) entry which is preliminary data.</text>
</comment>
<accession>A0ABQ2X662</accession>
<evidence type="ECO:0000313" key="3">
    <source>
        <dbReference type="Proteomes" id="UP000620127"/>
    </source>
</evidence>
<dbReference type="RefSeq" id="WP_189344348.1">
    <property type="nucleotide sequence ID" value="NZ_BMYT01000001.1"/>
</dbReference>